<proteinExistence type="predicted"/>
<evidence type="ECO:0000313" key="2">
    <source>
        <dbReference type="EMBL" id="KEO90316.1"/>
    </source>
</evidence>
<feature type="signal peptide" evidence="1">
    <location>
        <begin position="1"/>
        <end position="26"/>
    </location>
</feature>
<name>A0A074M6E3_ERYLO</name>
<evidence type="ECO:0000256" key="1">
    <source>
        <dbReference type="SAM" id="SignalP"/>
    </source>
</evidence>
<protein>
    <submittedName>
        <fullName evidence="2">ABC transporter</fullName>
    </submittedName>
</protein>
<sequence length="207" mass="21391">MMKMRSAAALIAASLVLTGCVSFGGASETPESLLTLTPSASSPVGSGVTSGVEGSAGSIAVLTPEVPAKLDVLRVPVNVSNSEVAYLQNAVWIQKPARLFRSLLGETLRTASGDTPALLVLDTSDTPLRPTQTLRGTLIDMGYDPASSSVVVRFEAVHTMDDGRVTSRRFEAREDGVLPEAASVGPALNVAANTVAKDVAAWVLAAE</sequence>
<gene>
    <name evidence="2" type="ORF">EH31_09510</name>
</gene>
<dbReference type="Proteomes" id="UP000027647">
    <property type="component" value="Unassembled WGS sequence"/>
</dbReference>
<dbReference type="eggNOG" id="COG3218">
    <property type="taxonomic scope" value="Bacteria"/>
</dbReference>
<dbReference type="Gene3D" id="3.40.50.10610">
    <property type="entry name" value="ABC-type transport auxiliary lipoprotein component"/>
    <property type="match status" value="1"/>
</dbReference>
<evidence type="ECO:0000313" key="3">
    <source>
        <dbReference type="Proteomes" id="UP000027647"/>
    </source>
</evidence>
<accession>A0A074M6E3</accession>
<dbReference type="STRING" id="1044.EH31_09510"/>
<dbReference type="AlphaFoldDB" id="A0A074M6E3"/>
<dbReference type="EMBL" id="JMIW01000003">
    <property type="protein sequence ID" value="KEO90316.1"/>
    <property type="molecule type" value="Genomic_DNA"/>
</dbReference>
<keyword evidence="1" id="KW-0732">Signal</keyword>
<feature type="chain" id="PRO_5001699009" evidence="1">
    <location>
        <begin position="27"/>
        <end position="207"/>
    </location>
</feature>
<dbReference type="PROSITE" id="PS51257">
    <property type="entry name" value="PROKAR_LIPOPROTEIN"/>
    <property type="match status" value="1"/>
</dbReference>
<organism evidence="2 3">
    <name type="scientific">Erythrobacter longus</name>
    <dbReference type="NCBI Taxonomy" id="1044"/>
    <lineage>
        <taxon>Bacteria</taxon>
        <taxon>Pseudomonadati</taxon>
        <taxon>Pseudomonadota</taxon>
        <taxon>Alphaproteobacteria</taxon>
        <taxon>Sphingomonadales</taxon>
        <taxon>Erythrobacteraceae</taxon>
        <taxon>Erythrobacter/Porphyrobacter group</taxon>
        <taxon>Erythrobacter</taxon>
    </lineage>
</organism>
<dbReference type="SUPFAM" id="SSF159594">
    <property type="entry name" value="XCC0632-like"/>
    <property type="match status" value="1"/>
</dbReference>
<dbReference type="OrthoDB" id="7391077at2"/>
<comment type="caution">
    <text evidence="2">The sequence shown here is derived from an EMBL/GenBank/DDBJ whole genome shotgun (WGS) entry which is preliminary data.</text>
</comment>
<reference evidence="2 3" key="1">
    <citation type="submission" date="2014-04" db="EMBL/GenBank/DDBJ databases">
        <title>A comprehensive comparison of genomes of Erythrobacter spp. strains.</title>
        <authorList>
            <person name="Zheng Q."/>
        </authorList>
    </citation>
    <scope>NUCLEOTIDE SEQUENCE [LARGE SCALE GENOMIC DNA]</scope>
    <source>
        <strain evidence="2 3">DSM 6997</strain>
    </source>
</reference>
<keyword evidence="3" id="KW-1185">Reference proteome</keyword>